<dbReference type="AlphaFoldDB" id="A0A183KEK1"/>
<gene>
    <name evidence="1" type="ORF">SCUD_LOCUS13445</name>
</gene>
<organism evidence="3">
    <name type="scientific">Schistosoma curassoni</name>
    <dbReference type="NCBI Taxonomy" id="6186"/>
    <lineage>
        <taxon>Eukaryota</taxon>
        <taxon>Metazoa</taxon>
        <taxon>Spiralia</taxon>
        <taxon>Lophotrochozoa</taxon>
        <taxon>Platyhelminthes</taxon>
        <taxon>Trematoda</taxon>
        <taxon>Digenea</taxon>
        <taxon>Strigeidida</taxon>
        <taxon>Schistosomatoidea</taxon>
        <taxon>Schistosomatidae</taxon>
        <taxon>Schistosoma</taxon>
    </lineage>
</organism>
<proteinExistence type="predicted"/>
<evidence type="ECO:0000313" key="3">
    <source>
        <dbReference type="WBParaSite" id="SCUD_0001344801-mRNA-1"/>
    </source>
</evidence>
<sequence length="36" mass="4358">MSTNYHSEWNLYFVNAHLPAIRINFQSSITKREEFI</sequence>
<name>A0A183KEK1_9TREM</name>
<reference evidence="3" key="1">
    <citation type="submission" date="2016-06" db="UniProtKB">
        <authorList>
            <consortium name="WormBaseParasite"/>
        </authorList>
    </citation>
    <scope>IDENTIFICATION</scope>
</reference>
<protein>
    <submittedName>
        <fullName evidence="1 3">Uncharacterized protein</fullName>
    </submittedName>
</protein>
<dbReference type="EMBL" id="UZAK01035874">
    <property type="protein sequence ID" value="VDP52686.1"/>
    <property type="molecule type" value="Genomic_DNA"/>
</dbReference>
<evidence type="ECO:0000313" key="1">
    <source>
        <dbReference type="EMBL" id="VDP52686.1"/>
    </source>
</evidence>
<dbReference type="WBParaSite" id="SCUD_0001344801-mRNA-1">
    <property type="protein sequence ID" value="SCUD_0001344801-mRNA-1"/>
    <property type="gene ID" value="SCUD_0001344801"/>
</dbReference>
<evidence type="ECO:0000313" key="2">
    <source>
        <dbReference type="Proteomes" id="UP000279833"/>
    </source>
</evidence>
<dbReference type="Proteomes" id="UP000279833">
    <property type="component" value="Unassembled WGS sequence"/>
</dbReference>
<reference evidence="1 2" key="2">
    <citation type="submission" date="2018-11" db="EMBL/GenBank/DDBJ databases">
        <authorList>
            <consortium name="Pathogen Informatics"/>
        </authorList>
    </citation>
    <scope>NUCLEOTIDE SEQUENCE [LARGE SCALE GENOMIC DNA]</scope>
    <source>
        <strain evidence="1">Dakar</strain>
        <strain evidence="2">Dakar, Senegal</strain>
    </source>
</reference>
<accession>A0A183KEK1</accession>
<keyword evidence="2" id="KW-1185">Reference proteome</keyword>